<organism evidence="1 2">
    <name type="scientific">Colletotrichum truncatum</name>
    <name type="common">Anthracnose fungus</name>
    <name type="synonym">Colletotrichum capsici</name>
    <dbReference type="NCBI Taxonomy" id="5467"/>
    <lineage>
        <taxon>Eukaryota</taxon>
        <taxon>Fungi</taxon>
        <taxon>Dikarya</taxon>
        <taxon>Ascomycota</taxon>
        <taxon>Pezizomycotina</taxon>
        <taxon>Sordariomycetes</taxon>
        <taxon>Hypocreomycetidae</taxon>
        <taxon>Glomerellales</taxon>
        <taxon>Glomerellaceae</taxon>
        <taxon>Colletotrichum</taxon>
        <taxon>Colletotrichum truncatum species complex</taxon>
    </lineage>
</organism>
<keyword evidence="2" id="KW-1185">Reference proteome</keyword>
<reference evidence="1 2" key="1">
    <citation type="journal article" date="2020" name="Phytopathology">
        <title>Genome Sequence Resources of Colletotrichum truncatum, C. plurivorum, C. musicola, and C. sojae: Four Species Pathogenic to Soybean (Glycine max).</title>
        <authorList>
            <person name="Rogerio F."/>
            <person name="Boufleur T.R."/>
            <person name="Ciampi-Guillardi M."/>
            <person name="Sukno S.A."/>
            <person name="Thon M.R."/>
            <person name="Massola Junior N.S."/>
            <person name="Baroncelli R."/>
        </authorList>
    </citation>
    <scope>NUCLEOTIDE SEQUENCE [LARGE SCALE GENOMIC DNA]</scope>
    <source>
        <strain evidence="1 2">CMES1059</strain>
    </source>
</reference>
<sequence>MMNLGSSLMLSRRSHKRLGEDQIRSGICDLIGRPAAISKEWALRFFPSLLYRSSRSSQRNSGGIHGEFIDAIDRNSSNVTELNRGKKYIGHRGIHDQESTLKTSDAPVEKATGQDEDSKKLLAVYSVNQNNLSVVETPIKLCSNPTVERMNPALDPKDEEYQLRANFGSQEDFKGHQAYTVNVGNQRKQSRSNTSPTMTGSKPSSRVEKRGRRKDTNDQKNDGTSSSRKRNRPPQFPEHDSESNQRFACPFFLQDRAKHLNCLHFQLKRVKDVKQHIFRKHRFHCSNCYEIFPDGQELDDHRKVITCQANTWPRDEAIGSSISNQQKDQLGVRASSSLTEKDQWFSVWKIIFPHLEQPPSPYLKSEVEEGILMVRDLLARHGSLALSLSSLNHTVSFEEMSSNTMPEPRNMAANLIDDNAAGSTIGTLDLVLASLSEVTVGNSECAPSSSHISDAEVSSPQNWDLATARVEPSINQDNNVGIIDQNAPWCELLADSTVQNERSEPDYFGTVESLYQPSIQLGDINIQQHLTEAVGTQWDGYVGIDAMFTTPSQQEQGISSWEDYLVGPHDLSFADDQATERNLL</sequence>
<gene>
    <name evidence="1" type="ORF">CTRU02_213062</name>
</gene>
<dbReference type="Proteomes" id="UP000805649">
    <property type="component" value="Unassembled WGS sequence"/>
</dbReference>
<name>A0ACC3YJN5_COLTU</name>
<dbReference type="EMBL" id="VUJX02000009">
    <property type="protein sequence ID" value="KAL0932110.1"/>
    <property type="molecule type" value="Genomic_DNA"/>
</dbReference>
<accession>A0ACC3YJN5</accession>
<evidence type="ECO:0000313" key="2">
    <source>
        <dbReference type="Proteomes" id="UP000805649"/>
    </source>
</evidence>
<proteinExistence type="predicted"/>
<comment type="caution">
    <text evidence="1">The sequence shown here is derived from an EMBL/GenBank/DDBJ whole genome shotgun (WGS) entry which is preliminary data.</text>
</comment>
<evidence type="ECO:0000313" key="1">
    <source>
        <dbReference type="EMBL" id="KAL0932110.1"/>
    </source>
</evidence>
<protein>
    <submittedName>
        <fullName evidence="1">Uncharacterized protein</fullName>
    </submittedName>
</protein>